<dbReference type="PANTHER" id="PTHR31299:SF0">
    <property type="entry name" value="ESTERASE, PUTATIVE (AFU_ORTHOLOGUE AFUA_1G05850)-RELATED"/>
    <property type="match status" value="1"/>
</dbReference>
<dbReference type="SUPFAM" id="SSF159501">
    <property type="entry name" value="EreA/ChaN-like"/>
    <property type="match status" value="1"/>
</dbReference>
<organism evidence="1 2">
    <name type="scientific">Elsinoe australis</name>
    <dbReference type="NCBI Taxonomy" id="40998"/>
    <lineage>
        <taxon>Eukaryota</taxon>
        <taxon>Fungi</taxon>
        <taxon>Dikarya</taxon>
        <taxon>Ascomycota</taxon>
        <taxon>Pezizomycotina</taxon>
        <taxon>Dothideomycetes</taxon>
        <taxon>Dothideomycetidae</taxon>
        <taxon>Myriangiales</taxon>
        <taxon>Elsinoaceae</taxon>
        <taxon>Elsinoe</taxon>
    </lineage>
</organism>
<dbReference type="Gene3D" id="3.40.1660.10">
    <property type="entry name" value="EreA-like (biosynthetic domain)"/>
    <property type="match status" value="1"/>
</dbReference>
<dbReference type="InterPro" id="IPR007815">
    <property type="entry name" value="Emycin_Estase"/>
</dbReference>
<accession>A0A4U7AVC0</accession>
<dbReference type="Proteomes" id="UP000308133">
    <property type="component" value="Unassembled WGS sequence"/>
</dbReference>
<dbReference type="EMBL" id="PTQR01000088">
    <property type="protein sequence ID" value="TKX20600.1"/>
    <property type="molecule type" value="Genomic_DNA"/>
</dbReference>
<dbReference type="Pfam" id="PF05139">
    <property type="entry name" value="Erythro_esteras"/>
    <property type="match status" value="1"/>
</dbReference>
<dbReference type="CDD" id="cd14728">
    <property type="entry name" value="Ere-like"/>
    <property type="match status" value="1"/>
</dbReference>
<protein>
    <submittedName>
        <fullName evidence="1">Erythromycin esterase-like protein</fullName>
    </submittedName>
</protein>
<comment type="caution">
    <text evidence="1">The sequence shown here is derived from an EMBL/GenBank/DDBJ whole genome shotgun (WGS) entry which is preliminary data.</text>
</comment>
<dbReference type="PANTHER" id="PTHR31299">
    <property type="entry name" value="ESTERASE, PUTATIVE (AFU_ORTHOLOGUE AFUA_1G05850)-RELATED"/>
    <property type="match status" value="1"/>
</dbReference>
<dbReference type="InterPro" id="IPR014622">
    <property type="entry name" value="UCP036794_erythomycin"/>
</dbReference>
<dbReference type="GO" id="GO:0046677">
    <property type="term" value="P:response to antibiotic"/>
    <property type="evidence" value="ECO:0007669"/>
    <property type="project" value="InterPro"/>
</dbReference>
<dbReference type="AlphaFoldDB" id="A0A4U7AVC0"/>
<evidence type="ECO:0000313" key="2">
    <source>
        <dbReference type="Proteomes" id="UP000308133"/>
    </source>
</evidence>
<proteinExistence type="predicted"/>
<dbReference type="InterPro" id="IPR052036">
    <property type="entry name" value="Hydrolase/PRTase-associated"/>
</dbReference>
<dbReference type="Gene3D" id="3.30.1870.10">
    <property type="entry name" value="EreA-like, domain 2"/>
    <property type="match status" value="1"/>
</dbReference>
<reference evidence="1 2" key="1">
    <citation type="submission" date="2018-02" db="EMBL/GenBank/DDBJ databases">
        <title>Draft genome sequences of Elsinoe sp., causing black scab on jojoba.</title>
        <authorList>
            <person name="Stodart B."/>
            <person name="Jeffress S."/>
            <person name="Ash G."/>
            <person name="Arun Chinnappa K."/>
        </authorList>
    </citation>
    <scope>NUCLEOTIDE SEQUENCE [LARGE SCALE GENOMIC DNA]</scope>
    <source>
        <strain evidence="1 2">Hillstone_2</strain>
    </source>
</reference>
<gene>
    <name evidence="1" type="ORF">C1H76_7411</name>
</gene>
<name>A0A4U7AVC0_9PEZI</name>
<evidence type="ECO:0000313" key="1">
    <source>
        <dbReference type="EMBL" id="TKX20600.1"/>
    </source>
</evidence>
<dbReference type="PIRSF" id="PIRSF036794">
    <property type="entry name" value="UCP_erythr_ester"/>
    <property type="match status" value="1"/>
</dbReference>
<sequence>MSPSLPSVISEHARPLPPITDPSFVAHFDSLGSVPLVLIGDATHGTSEFYRARCAITQRLITHHGFTSIAIEADWPDAREIDAWVRQAPHKAYASHSPSSTSSSSPSPSPRYPGAYPGAFHHFPTWLWRNTEFKSFITWLRHYNSALPYPQRVEVHGLDLYSLGRSMRKVIEYLDRVDPSAAQLARKRYASLAPWAEDPVGYGREAFVSSARSCERDALEMLVDLLKKRVEYAAAEGDGDAYFDAQMNARVVRDAEEYYRAMFYGDEQSWNLRDAHFFDVLEQVMRRQGGKGKVVVWAHNSHIGDSRWTDMGERRGEVNLGQLCREEFGDKVKLVGCGTHKGTVAAAEEWDGDMQIMKVRESREDSYERVMHDTGIGSFWLDLRKGGDHESLRKALMVKRRERFIGVIYRPDTELRSHYSWCVLPKQMDAYIWFDKTEAVDAFETAQPDEPPGVGETYPFGL</sequence>